<dbReference type="InterPro" id="IPR051922">
    <property type="entry name" value="Bact_Sporulation_Assoc"/>
</dbReference>
<accession>A0ABY4WE98</accession>
<feature type="transmembrane region" description="Helical" evidence="1">
    <location>
        <begin position="6"/>
        <end position="27"/>
    </location>
</feature>
<gene>
    <name evidence="3" type="primary">spoIID</name>
    <name evidence="3" type="ORF">NDK47_25335</name>
</gene>
<keyword evidence="1" id="KW-0812">Transmembrane</keyword>
<dbReference type="Pfam" id="PF08486">
    <property type="entry name" value="SpoIID"/>
    <property type="match status" value="1"/>
</dbReference>
<dbReference type="PANTHER" id="PTHR30032">
    <property type="entry name" value="N-ACETYLMURAMOYL-L-ALANINE AMIDASE-RELATED"/>
    <property type="match status" value="1"/>
</dbReference>
<dbReference type="NCBIfam" id="TIGR02669">
    <property type="entry name" value="SpoIID_LytB"/>
    <property type="match status" value="1"/>
</dbReference>
<evidence type="ECO:0000256" key="1">
    <source>
        <dbReference type="SAM" id="Phobius"/>
    </source>
</evidence>
<evidence type="ECO:0000259" key="2">
    <source>
        <dbReference type="Pfam" id="PF08486"/>
    </source>
</evidence>
<keyword evidence="1" id="KW-1133">Transmembrane helix</keyword>
<evidence type="ECO:0000313" key="4">
    <source>
        <dbReference type="Proteomes" id="UP001056500"/>
    </source>
</evidence>
<proteinExistence type="predicted"/>
<keyword evidence="1" id="KW-0472">Membrane</keyword>
<dbReference type="NCBIfam" id="TIGR02870">
    <property type="entry name" value="spore_II_D"/>
    <property type="match status" value="1"/>
</dbReference>
<dbReference type="InterPro" id="IPR013693">
    <property type="entry name" value="SpoIID/LytB_N"/>
</dbReference>
<feature type="domain" description="Sporulation stage II protein D amidase enhancer LytB N-terminal" evidence="2">
    <location>
        <begin position="58"/>
        <end position="163"/>
    </location>
</feature>
<dbReference type="InterPro" id="IPR013486">
    <property type="entry name" value="SpoIID/LytB"/>
</dbReference>
<dbReference type="InterPro" id="IPR014225">
    <property type="entry name" value="Spore_II_D_firmicutes"/>
</dbReference>
<dbReference type="RefSeq" id="WP_251872476.1">
    <property type="nucleotide sequence ID" value="NZ_CP098755.1"/>
</dbReference>
<evidence type="ECO:0000313" key="3">
    <source>
        <dbReference type="EMBL" id="USG65392.1"/>
    </source>
</evidence>
<sequence>MKRYLVMWFIGLPILLVMLPAALVYLFSSPSGSDGHLQATTPTNPAVHSSSVEVKVYRNEKKTVETLPLEQYIEGVVAAEMPAEFELEALKAQAMAARTYIIRRLNAQSFEDVPEGGQVTDTVKHQAYLDEEQRRASWKEQFEWKNSRIRQAVQATAGVVLTYEGQPIDATFFSTSNGFTENANEYFETSVPYLKSVASPWDIQSPRYENTVKIGLADFEQRLGVKLAKEVSTGSGGWYQIVERTTGNRVGKINIGGKEFSGRAFREKLGLHSSAFSLELLGNEVLITTKGYGHGVGMSQWGANGMAKTGKSAEQIVKYFYQGVALENCDLILKGKLSANF</sequence>
<dbReference type="EMBL" id="CP098755">
    <property type="protein sequence ID" value="USG65392.1"/>
    <property type="molecule type" value="Genomic_DNA"/>
</dbReference>
<organism evidence="3 4">
    <name type="scientific">Brevibacillus ruminantium</name>
    <dbReference type="NCBI Taxonomy" id="2950604"/>
    <lineage>
        <taxon>Bacteria</taxon>
        <taxon>Bacillati</taxon>
        <taxon>Bacillota</taxon>
        <taxon>Bacilli</taxon>
        <taxon>Bacillales</taxon>
        <taxon>Paenibacillaceae</taxon>
        <taxon>Brevibacillus</taxon>
    </lineage>
</organism>
<reference evidence="3" key="1">
    <citation type="submission" date="2022-06" db="EMBL/GenBank/DDBJ databases">
        <title>Genome sequencing of Brevibacillus sp. BB3-R1.</title>
        <authorList>
            <person name="Heo J."/>
            <person name="Lee D."/>
            <person name="Won M."/>
            <person name="Han B.-H."/>
            <person name="Hong S.-B."/>
            <person name="Kwon S.-W."/>
        </authorList>
    </citation>
    <scope>NUCLEOTIDE SEQUENCE</scope>
    <source>
        <strain evidence="3">BB3-R1</strain>
    </source>
</reference>
<protein>
    <submittedName>
        <fullName evidence="3">Stage II sporulation protein D</fullName>
    </submittedName>
</protein>
<keyword evidence="4" id="KW-1185">Reference proteome</keyword>
<name>A0ABY4WE98_9BACL</name>
<dbReference type="PANTHER" id="PTHR30032:SF4">
    <property type="entry name" value="AMIDASE ENHANCER"/>
    <property type="match status" value="1"/>
</dbReference>
<dbReference type="Proteomes" id="UP001056500">
    <property type="component" value="Chromosome"/>
</dbReference>